<reference evidence="6" key="1">
    <citation type="submission" date="2016-10" db="EMBL/GenBank/DDBJ databases">
        <authorList>
            <person name="Varghese N."/>
            <person name="Submissions S."/>
        </authorList>
    </citation>
    <scope>NUCLEOTIDE SEQUENCE [LARGE SCALE GENOMIC DNA]</scope>
    <source>
        <strain evidence="6">DSM 16858</strain>
    </source>
</reference>
<feature type="coiled-coil region" evidence="1">
    <location>
        <begin position="262"/>
        <end position="289"/>
    </location>
</feature>
<dbReference type="SUPFAM" id="SSF55874">
    <property type="entry name" value="ATPase domain of HSP90 chaperone/DNA topoisomerase II/histidine kinase"/>
    <property type="match status" value="1"/>
</dbReference>
<dbReference type="AlphaFoldDB" id="A0A1I0KE84"/>
<keyword evidence="5" id="KW-0808">Transferase</keyword>
<dbReference type="RefSeq" id="WP_093522940.1">
    <property type="nucleotide sequence ID" value="NZ_FOIJ01000010.1"/>
</dbReference>
<evidence type="ECO:0000256" key="2">
    <source>
        <dbReference type="SAM" id="MobiDB-lite"/>
    </source>
</evidence>
<keyword evidence="6" id="KW-1185">Reference proteome</keyword>
<evidence type="ECO:0000313" key="6">
    <source>
        <dbReference type="Proteomes" id="UP000199181"/>
    </source>
</evidence>
<organism evidence="5 6">
    <name type="scientific">Stigmatella erecta</name>
    <dbReference type="NCBI Taxonomy" id="83460"/>
    <lineage>
        <taxon>Bacteria</taxon>
        <taxon>Pseudomonadati</taxon>
        <taxon>Myxococcota</taxon>
        <taxon>Myxococcia</taxon>
        <taxon>Myxococcales</taxon>
        <taxon>Cystobacterineae</taxon>
        <taxon>Archangiaceae</taxon>
        <taxon>Stigmatella</taxon>
    </lineage>
</organism>
<keyword evidence="1" id="KW-0175">Coiled coil</keyword>
<keyword evidence="3" id="KW-0472">Membrane</keyword>
<evidence type="ECO:0000259" key="4">
    <source>
        <dbReference type="PROSITE" id="PS50109"/>
    </source>
</evidence>
<feature type="transmembrane region" description="Helical" evidence="3">
    <location>
        <begin position="115"/>
        <end position="134"/>
    </location>
</feature>
<gene>
    <name evidence="5" type="ORF">SAMN05443639_11079</name>
</gene>
<dbReference type="Proteomes" id="UP000199181">
    <property type="component" value="Unassembled WGS sequence"/>
</dbReference>
<name>A0A1I0KE84_9BACT</name>
<sequence length="455" mass="48914">MSPCTTLRAAIQAAFQQWVRAQQPAQVLEASSVSSWGVLLVLVGVMLAAIHWAPGAEALFALPLGKALLSFVPALPDLGFALLHRRRASIQTWGWVLALVGTTGLQFFLASLMALSALGGATAFGGLLLFTAAFHGQLFRVTPRTPFLAVGTALALGLAATFASTREHLALFAVMGPSALLAELYLGTFSVRHDQIRAEAQRLHGAVQAQMLEYQERDVGRLSQALTEVLQQTQELHEGLLTAGSAADMLRVVGGPRLPTGRAGFESLVRQLQDQLTALRERVEDMRQRSRRLIGSDPEGVDLMSVLDSVRQSLGVRYPAVDIQVEVNRTEPLRPLVRGGTTTMRRVVESLVTQACEGDGSRAARRVHITARTEAYSGRLEMIISDEGPRLAPERAPERAPEPLAAPAGEGPRPGGPGLYASECLIRSSGGVLERQNARTGGAVLRVLLPQEFRP</sequence>
<accession>A0A1I0KE84</accession>
<dbReference type="Gene3D" id="3.30.565.10">
    <property type="entry name" value="Histidine kinase-like ATPase, C-terminal domain"/>
    <property type="match status" value="1"/>
</dbReference>
<protein>
    <submittedName>
        <fullName evidence="5">Signal transduction histidine kinase</fullName>
    </submittedName>
</protein>
<feature type="compositionally biased region" description="Basic and acidic residues" evidence="2">
    <location>
        <begin position="387"/>
        <end position="401"/>
    </location>
</feature>
<keyword evidence="5" id="KW-0418">Kinase</keyword>
<feature type="compositionally biased region" description="Low complexity" evidence="2">
    <location>
        <begin position="402"/>
        <end position="411"/>
    </location>
</feature>
<evidence type="ECO:0000256" key="1">
    <source>
        <dbReference type="SAM" id="Coils"/>
    </source>
</evidence>
<feature type="transmembrane region" description="Helical" evidence="3">
    <location>
        <begin position="146"/>
        <end position="163"/>
    </location>
</feature>
<feature type="transmembrane region" description="Helical" evidence="3">
    <location>
        <begin position="33"/>
        <end position="53"/>
    </location>
</feature>
<feature type="domain" description="Histidine kinase" evidence="4">
    <location>
        <begin position="231"/>
        <end position="453"/>
    </location>
</feature>
<feature type="transmembrane region" description="Helical" evidence="3">
    <location>
        <begin position="90"/>
        <end position="109"/>
    </location>
</feature>
<evidence type="ECO:0000313" key="5">
    <source>
        <dbReference type="EMBL" id="SEU22003.1"/>
    </source>
</evidence>
<dbReference type="EMBL" id="FOIJ01000010">
    <property type="protein sequence ID" value="SEU22003.1"/>
    <property type="molecule type" value="Genomic_DNA"/>
</dbReference>
<keyword evidence="3" id="KW-0812">Transmembrane</keyword>
<proteinExistence type="predicted"/>
<keyword evidence="3" id="KW-1133">Transmembrane helix</keyword>
<dbReference type="InterPro" id="IPR005467">
    <property type="entry name" value="His_kinase_dom"/>
</dbReference>
<dbReference type="PROSITE" id="PS50109">
    <property type="entry name" value="HIS_KIN"/>
    <property type="match status" value="1"/>
</dbReference>
<dbReference type="GO" id="GO:0016301">
    <property type="term" value="F:kinase activity"/>
    <property type="evidence" value="ECO:0007669"/>
    <property type="project" value="UniProtKB-KW"/>
</dbReference>
<dbReference type="InterPro" id="IPR036890">
    <property type="entry name" value="HATPase_C_sf"/>
</dbReference>
<evidence type="ECO:0000256" key="3">
    <source>
        <dbReference type="SAM" id="Phobius"/>
    </source>
</evidence>
<feature type="transmembrane region" description="Helical" evidence="3">
    <location>
        <begin position="59"/>
        <end position="83"/>
    </location>
</feature>
<feature type="region of interest" description="Disordered" evidence="2">
    <location>
        <begin position="387"/>
        <end position="421"/>
    </location>
</feature>